<evidence type="ECO:0000313" key="2">
    <source>
        <dbReference type="Proteomes" id="UP000054771"/>
    </source>
</evidence>
<protein>
    <submittedName>
        <fullName evidence="1">Uncharacterized protein</fullName>
    </submittedName>
</protein>
<dbReference type="PANTHER" id="PTHR36091:SF1">
    <property type="entry name" value="ALTERED INHERITANCE OF MITOCHONDRIA PROTEIN 9, MITOCHONDRIAL"/>
    <property type="match status" value="1"/>
</dbReference>
<dbReference type="OMA" id="EMACLAY"/>
<organism evidence="1 2">
    <name type="scientific">Aspergillus calidoustus</name>
    <dbReference type="NCBI Taxonomy" id="454130"/>
    <lineage>
        <taxon>Eukaryota</taxon>
        <taxon>Fungi</taxon>
        <taxon>Dikarya</taxon>
        <taxon>Ascomycota</taxon>
        <taxon>Pezizomycotina</taxon>
        <taxon>Eurotiomycetes</taxon>
        <taxon>Eurotiomycetidae</taxon>
        <taxon>Eurotiales</taxon>
        <taxon>Aspergillaceae</taxon>
        <taxon>Aspergillus</taxon>
        <taxon>Aspergillus subgen. Nidulantes</taxon>
    </lineage>
</organism>
<name>A0A0U4Z276_ASPCI</name>
<proteinExistence type="predicted"/>
<dbReference type="AlphaFoldDB" id="A0A0U4Z276"/>
<sequence>MDSLTPEEQEQAKTNYELASQSKYYEMACLAYNKHVYDAMKLDRRLWEPFVCGQLGFHGSLVPIRECLIQLSKDWSLLDLHGDCPFQITENERTTHEKQKSKYEDTLYLWDLVKSQLHTDNSGWVPHSRWEITAQANKELFEMYLETMSEELTPEAARRTWPFPPPQD</sequence>
<reference evidence="2" key="1">
    <citation type="journal article" date="2016" name="Genome Announc.">
        <title>Draft genome sequences of fungus Aspergillus calidoustus.</title>
        <authorList>
            <person name="Horn F."/>
            <person name="Linde J."/>
            <person name="Mattern D.J."/>
            <person name="Walther G."/>
            <person name="Guthke R."/>
            <person name="Scherlach K."/>
            <person name="Martin K."/>
            <person name="Brakhage A.A."/>
            <person name="Petzke L."/>
            <person name="Valiante V."/>
        </authorList>
    </citation>
    <scope>NUCLEOTIDE SEQUENCE [LARGE SCALE GENOMIC DNA]</scope>
    <source>
        <strain evidence="2">SF006504</strain>
    </source>
</reference>
<keyword evidence="2" id="KW-1185">Reference proteome</keyword>
<dbReference type="STRING" id="454130.A0A0U4Z276"/>
<dbReference type="InterPro" id="IPR051035">
    <property type="entry name" value="Mito_inheritance_9"/>
</dbReference>
<dbReference type="EMBL" id="CDMC01000004">
    <property type="protein sequence ID" value="CEL03733.1"/>
    <property type="molecule type" value="Genomic_DNA"/>
</dbReference>
<evidence type="ECO:0000313" key="1">
    <source>
        <dbReference type="EMBL" id="CEL03733.1"/>
    </source>
</evidence>
<dbReference type="Proteomes" id="UP000054771">
    <property type="component" value="Unassembled WGS sequence"/>
</dbReference>
<dbReference type="OrthoDB" id="2831558at2759"/>
<dbReference type="GO" id="GO:0005739">
    <property type="term" value="C:mitochondrion"/>
    <property type="evidence" value="ECO:0007669"/>
    <property type="project" value="TreeGrafter"/>
</dbReference>
<dbReference type="PANTHER" id="PTHR36091">
    <property type="entry name" value="ALTERED INHERITANCE OF MITOCHONDRIA PROTEIN 9, MITOCHONDRIAL"/>
    <property type="match status" value="1"/>
</dbReference>
<accession>A0A0U4Z276</accession>
<gene>
    <name evidence="1" type="ORF">ASPCAL04879</name>
</gene>